<dbReference type="PROSITE" id="PS50158">
    <property type="entry name" value="ZF_CCHC"/>
    <property type="match status" value="1"/>
</dbReference>
<dbReference type="EMBL" id="JABFTP020000062">
    <property type="protein sequence ID" value="KAL3273345.1"/>
    <property type="molecule type" value="Genomic_DNA"/>
</dbReference>
<keyword evidence="1" id="KW-0479">Metal-binding</keyword>
<feature type="domain" description="CCHC-type" evidence="3">
    <location>
        <begin position="3"/>
        <end position="18"/>
    </location>
</feature>
<evidence type="ECO:0000259" key="3">
    <source>
        <dbReference type="PROSITE" id="PS50158"/>
    </source>
</evidence>
<keyword evidence="5" id="KW-1185">Reference proteome</keyword>
<gene>
    <name evidence="4" type="ORF">HHI36_014793</name>
</gene>
<dbReference type="SUPFAM" id="SSF57756">
    <property type="entry name" value="Retrovirus zinc finger-like domains"/>
    <property type="match status" value="1"/>
</dbReference>
<reference evidence="4 5" key="1">
    <citation type="journal article" date="2021" name="BMC Biol.">
        <title>Horizontally acquired antibacterial genes associated with adaptive radiation of ladybird beetles.</title>
        <authorList>
            <person name="Li H.S."/>
            <person name="Tang X.F."/>
            <person name="Huang Y.H."/>
            <person name="Xu Z.Y."/>
            <person name="Chen M.L."/>
            <person name="Du X.Y."/>
            <person name="Qiu B.Y."/>
            <person name="Chen P.T."/>
            <person name="Zhang W."/>
            <person name="Slipinski A."/>
            <person name="Escalona H.E."/>
            <person name="Waterhouse R.M."/>
            <person name="Zwick A."/>
            <person name="Pang H."/>
        </authorList>
    </citation>
    <scope>NUCLEOTIDE SEQUENCE [LARGE SCALE GENOMIC DNA]</scope>
    <source>
        <strain evidence="4">SYSU2018</strain>
    </source>
</reference>
<comment type="caution">
    <text evidence="4">The sequence shown here is derived from an EMBL/GenBank/DDBJ whole genome shotgun (WGS) entry which is preliminary data.</text>
</comment>
<evidence type="ECO:0000313" key="4">
    <source>
        <dbReference type="EMBL" id="KAL3273345.1"/>
    </source>
</evidence>
<evidence type="ECO:0000313" key="5">
    <source>
        <dbReference type="Proteomes" id="UP001516400"/>
    </source>
</evidence>
<proteinExistence type="predicted"/>
<feature type="compositionally biased region" description="Polar residues" evidence="2">
    <location>
        <begin position="70"/>
        <end position="91"/>
    </location>
</feature>
<dbReference type="AlphaFoldDB" id="A0ABD2N3P0"/>
<sequence>MECFICRQPGHIASNCPNTLQEPLPREITINGTESQNMNTPEEETRTDDHNEFPVRTNTEETNAHEPTITIENSPRNNPPSASTGFSAPHY</sequence>
<accession>A0ABD2N3P0</accession>
<dbReference type="SMART" id="SM00343">
    <property type="entry name" value="ZnF_C2HC"/>
    <property type="match status" value="1"/>
</dbReference>
<dbReference type="Pfam" id="PF00098">
    <property type="entry name" value="zf-CCHC"/>
    <property type="match status" value="1"/>
</dbReference>
<feature type="region of interest" description="Disordered" evidence="2">
    <location>
        <begin position="29"/>
        <end position="91"/>
    </location>
</feature>
<dbReference type="Gene3D" id="4.10.60.10">
    <property type="entry name" value="Zinc finger, CCHC-type"/>
    <property type="match status" value="1"/>
</dbReference>
<evidence type="ECO:0000256" key="2">
    <source>
        <dbReference type="SAM" id="MobiDB-lite"/>
    </source>
</evidence>
<feature type="compositionally biased region" description="Polar residues" evidence="2">
    <location>
        <begin position="30"/>
        <end position="40"/>
    </location>
</feature>
<dbReference type="InterPro" id="IPR001878">
    <property type="entry name" value="Znf_CCHC"/>
</dbReference>
<keyword evidence="1" id="KW-0862">Zinc</keyword>
<keyword evidence="1" id="KW-0863">Zinc-finger</keyword>
<protein>
    <recommendedName>
        <fullName evidence="3">CCHC-type domain-containing protein</fullName>
    </recommendedName>
</protein>
<dbReference type="Proteomes" id="UP001516400">
    <property type="component" value="Unassembled WGS sequence"/>
</dbReference>
<organism evidence="4 5">
    <name type="scientific">Cryptolaemus montrouzieri</name>
    <dbReference type="NCBI Taxonomy" id="559131"/>
    <lineage>
        <taxon>Eukaryota</taxon>
        <taxon>Metazoa</taxon>
        <taxon>Ecdysozoa</taxon>
        <taxon>Arthropoda</taxon>
        <taxon>Hexapoda</taxon>
        <taxon>Insecta</taxon>
        <taxon>Pterygota</taxon>
        <taxon>Neoptera</taxon>
        <taxon>Endopterygota</taxon>
        <taxon>Coleoptera</taxon>
        <taxon>Polyphaga</taxon>
        <taxon>Cucujiformia</taxon>
        <taxon>Coccinelloidea</taxon>
        <taxon>Coccinellidae</taxon>
        <taxon>Scymninae</taxon>
        <taxon>Scymnini</taxon>
        <taxon>Cryptolaemus</taxon>
    </lineage>
</organism>
<evidence type="ECO:0000256" key="1">
    <source>
        <dbReference type="PROSITE-ProRule" id="PRU00047"/>
    </source>
</evidence>
<dbReference type="GO" id="GO:0008270">
    <property type="term" value="F:zinc ion binding"/>
    <property type="evidence" value="ECO:0007669"/>
    <property type="project" value="UniProtKB-KW"/>
</dbReference>
<name>A0ABD2N3P0_9CUCU</name>
<feature type="compositionally biased region" description="Basic and acidic residues" evidence="2">
    <location>
        <begin position="43"/>
        <end position="64"/>
    </location>
</feature>
<dbReference type="InterPro" id="IPR036875">
    <property type="entry name" value="Znf_CCHC_sf"/>
</dbReference>